<gene>
    <name evidence="3" type="ORF">WMW72_20385</name>
</gene>
<evidence type="ECO:0000259" key="2">
    <source>
        <dbReference type="Pfam" id="PF13335"/>
    </source>
</evidence>
<dbReference type="PANTHER" id="PTHR32039:SF7">
    <property type="entry name" value="COMPETENCE PROTEIN COMM"/>
    <property type="match status" value="1"/>
</dbReference>
<accession>A0ABU9DN18</accession>
<dbReference type="SUPFAM" id="SSF52540">
    <property type="entry name" value="P-loop containing nucleoside triphosphate hydrolases"/>
    <property type="match status" value="1"/>
</dbReference>
<keyword evidence="3" id="KW-0067">ATP-binding</keyword>
<dbReference type="InterPro" id="IPR000523">
    <property type="entry name" value="Mg_chelatse_chII-like_cat_dom"/>
</dbReference>
<keyword evidence="4" id="KW-1185">Reference proteome</keyword>
<dbReference type="InterPro" id="IPR025158">
    <property type="entry name" value="Mg_chelat-rel_C"/>
</dbReference>
<reference evidence="3 4" key="1">
    <citation type="submission" date="2024-04" db="EMBL/GenBank/DDBJ databases">
        <title>draft genome sequnece of Paenibacillus filicis.</title>
        <authorList>
            <person name="Kim D.-U."/>
        </authorList>
    </citation>
    <scope>NUCLEOTIDE SEQUENCE [LARGE SCALE GENOMIC DNA]</scope>
    <source>
        <strain evidence="3 4">KACC14197</strain>
    </source>
</reference>
<dbReference type="InterPro" id="IPR045006">
    <property type="entry name" value="CHLI-like"/>
</dbReference>
<dbReference type="PANTHER" id="PTHR32039">
    <property type="entry name" value="MAGNESIUM-CHELATASE SUBUNIT CHLI"/>
    <property type="match status" value="1"/>
</dbReference>
<evidence type="ECO:0000259" key="1">
    <source>
        <dbReference type="Pfam" id="PF01078"/>
    </source>
</evidence>
<evidence type="ECO:0000313" key="4">
    <source>
        <dbReference type="Proteomes" id="UP001469365"/>
    </source>
</evidence>
<dbReference type="Gene3D" id="3.40.50.300">
    <property type="entry name" value="P-loop containing nucleotide triphosphate hydrolases"/>
    <property type="match status" value="1"/>
</dbReference>
<dbReference type="Pfam" id="PF01078">
    <property type="entry name" value="Mg_chelatase"/>
    <property type="match status" value="1"/>
</dbReference>
<dbReference type="Pfam" id="PF13335">
    <property type="entry name" value="Mg_chelatase_C"/>
    <property type="match status" value="1"/>
</dbReference>
<dbReference type="GO" id="GO:0005524">
    <property type="term" value="F:ATP binding"/>
    <property type="evidence" value="ECO:0007669"/>
    <property type="project" value="UniProtKB-KW"/>
</dbReference>
<comment type="caution">
    <text evidence="3">The sequence shown here is derived from an EMBL/GenBank/DDBJ whole genome shotgun (WGS) entry which is preliminary data.</text>
</comment>
<dbReference type="RefSeq" id="WP_341417393.1">
    <property type="nucleotide sequence ID" value="NZ_JBBPCC010000013.1"/>
</dbReference>
<proteinExistence type="predicted"/>
<dbReference type="Proteomes" id="UP001469365">
    <property type="component" value="Unassembled WGS sequence"/>
</dbReference>
<organism evidence="3 4">
    <name type="scientific">Paenibacillus filicis</name>
    <dbReference type="NCBI Taxonomy" id="669464"/>
    <lineage>
        <taxon>Bacteria</taxon>
        <taxon>Bacillati</taxon>
        <taxon>Bacillota</taxon>
        <taxon>Bacilli</taxon>
        <taxon>Bacillales</taxon>
        <taxon>Paenibacillaceae</taxon>
        <taxon>Paenibacillus</taxon>
    </lineage>
</organism>
<sequence length="255" mass="28376">MLLLLSTLYVTPSSAGLVGGGGVPKPGEISLAHRGVLFLDELPEFSRAALEVLRQPMEDRHVTIGRAKAVYQFPAHFLLVASMNPCPCGLWGADSSGSEEAGCFCSPIKVMQYRSRISGPLLDRIDLHVEVPRVPYSQLTLQDSPLSSETMRETVERTHQVQLQRYRNLGLTFNSELSGRLLREFCRLESDASSLLENAFHSLGLSVRSHDRILKIARTIADMEDFANIATPHIAEALQYRCLDKKQQTPPLFRS</sequence>
<evidence type="ECO:0000313" key="3">
    <source>
        <dbReference type="EMBL" id="MEK8130269.1"/>
    </source>
</evidence>
<name>A0ABU9DN18_9BACL</name>
<keyword evidence="3" id="KW-0547">Nucleotide-binding</keyword>
<protein>
    <submittedName>
        <fullName evidence="3">ATP-binding protein</fullName>
    </submittedName>
</protein>
<feature type="domain" description="Magnesium chelatase ChlI-like catalytic" evidence="1">
    <location>
        <begin position="11"/>
        <end position="138"/>
    </location>
</feature>
<dbReference type="EMBL" id="JBBPCC010000013">
    <property type="protein sequence ID" value="MEK8130269.1"/>
    <property type="molecule type" value="Genomic_DNA"/>
</dbReference>
<feature type="domain" description="Mg chelatase-related protein C-terminal" evidence="2">
    <location>
        <begin position="147"/>
        <end position="241"/>
    </location>
</feature>
<dbReference type="InterPro" id="IPR027417">
    <property type="entry name" value="P-loop_NTPase"/>
</dbReference>